<evidence type="ECO:0008006" key="3">
    <source>
        <dbReference type="Google" id="ProtNLM"/>
    </source>
</evidence>
<organism evidence="1 2">
    <name type="scientific">Paenibacillus catalpae</name>
    <dbReference type="NCBI Taxonomy" id="1045775"/>
    <lineage>
        <taxon>Bacteria</taxon>
        <taxon>Bacillati</taxon>
        <taxon>Bacillota</taxon>
        <taxon>Bacilli</taxon>
        <taxon>Bacillales</taxon>
        <taxon>Paenibacillaceae</taxon>
        <taxon>Paenibacillus</taxon>
    </lineage>
</organism>
<evidence type="ECO:0000313" key="2">
    <source>
        <dbReference type="Proteomes" id="UP000198855"/>
    </source>
</evidence>
<proteinExistence type="predicted"/>
<name>A0A1I2GY72_9BACL</name>
<keyword evidence="2" id="KW-1185">Reference proteome</keyword>
<evidence type="ECO:0000313" key="1">
    <source>
        <dbReference type="EMBL" id="SFF22894.1"/>
    </source>
</evidence>
<protein>
    <recommendedName>
        <fullName evidence="3">Tetratricopeptide repeat-containing protein</fullName>
    </recommendedName>
</protein>
<dbReference type="EMBL" id="FOMT01000006">
    <property type="protein sequence ID" value="SFF22894.1"/>
    <property type="molecule type" value="Genomic_DNA"/>
</dbReference>
<dbReference type="STRING" id="1045775.SAMN05216378_5579"/>
<dbReference type="Proteomes" id="UP000198855">
    <property type="component" value="Unassembled WGS sequence"/>
</dbReference>
<reference evidence="2" key="1">
    <citation type="submission" date="2016-10" db="EMBL/GenBank/DDBJ databases">
        <authorList>
            <person name="Varghese N."/>
            <person name="Submissions S."/>
        </authorList>
    </citation>
    <scope>NUCLEOTIDE SEQUENCE [LARGE SCALE GENOMIC DNA]</scope>
    <source>
        <strain evidence="2">CGMCC 1.10784</strain>
    </source>
</reference>
<accession>A0A1I2GY72</accession>
<dbReference type="AlphaFoldDB" id="A0A1I2GY72"/>
<dbReference type="InterPro" id="IPR011990">
    <property type="entry name" value="TPR-like_helical_dom_sf"/>
</dbReference>
<sequence>MVIVLFFIRSYKNQKMKRMVNAPMAAEPIVVFPSGGWHGIPPGQRSWLEEFARKRRLLAVADDAPAPIEQLSLEQLSSVEWTSASAIVMHPAWVHIAVPLKPRCLIAMLPPPEQAEEALWTKCRTWLCAYATLVVTGSEAFYLEQSFRRGSVFLMDGLDETSDLFARQAAEWHIDGFESDTLIRLQQRHRANWRNELLQKQEHAADAAANGYADGLFYHSVYRYLIGEAEYSRKLLLISFEQMLLEGRGNTLQNVYRFLSAIELELGHLQDAVRTYGYTAGGDAEWRYAEQLTKWLAGGKRELVKAQLYRLNDDYRKAAALLEPVADDPEARTLLIEIYIQMGRLHSALTLGEAEHRQSAGDRRQWQHLQGTALLLEGKRHEAIHCFLSAGENRQEDLNGMIELAVMDEVARELTRGNKEAN</sequence>
<gene>
    <name evidence="1" type="ORF">SAMN05216378_5579</name>
</gene>
<dbReference type="SUPFAM" id="SSF48452">
    <property type="entry name" value="TPR-like"/>
    <property type="match status" value="1"/>
</dbReference>